<evidence type="ECO:0000313" key="1">
    <source>
        <dbReference type="EMBL" id="MDA5093625.1"/>
    </source>
</evidence>
<protein>
    <recommendedName>
        <fullName evidence="3">Lipoprotein</fullName>
    </recommendedName>
</protein>
<evidence type="ECO:0008006" key="3">
    <source>
        <dbReference type="Google" id="ProtNLM"/>
    </source>
</evidence>
<reference evidence="1 2" key="1">
    <citation type="submission" date="2023-01" db="EMBL/GenBank/DDBJ databases">
        <authorList>
            <person name="Yoon J.-W."/>
        </authorList>
    </citation>
    <scope>NUCLEOTIDE SEQUENCE [LARGE SCALE GENOMIC DNA]</scope>
    <source>
        <strain evidence="1 2">KMU-50</strain>
    </source>
</reference>
<dbReference type="PROSITE" id="PS51257">
    <property type="entry name" value="PROKAR_LIPOPROTEIN"/>
    <property type="match status" value="1"/>
</dbReference>
<dbReference type="Proteomes" id="UP001528040">
    <property type="component" value="Unassembled WGS sequence"/>
</dbReference>
<dbReference type="EMBL" id="JAQIIO010000002">
    <property type="protein sequence ID" value="MDA5093625.1"/>
    <property type="molecule type" value="Genomic_DNA"/>
</dbReference>
<evidence type="ECO:0000313" key="2">
    <source>
        <dbReference type="Proteomes" id="UP001528040"/>
    </source>
</evidence>
<keyword evidence="2" id="KW-1185">Reference proteome</keyword>
<gene>
    <name evidence="1" type="ORF">O2N63_05925</name>
</gene>
<sequence length="176" mass="18611">MLAAARHMPNGGTLLAFAAVTLLGGCDLHQESKLRASLSAWFQLGDTLAFASGPRCTAAVFRAHSNKAGLELPLGKSPSDAQRIYGLKGRAGIQMEGVSPHQMTETMLRANDGWFGKHALAAVAQVGPCINRDIEAGFHAAMTRPGALLAYSAELDGVMVLDPVDRKLFFAAGDTY</sequence>
<accession>A0ABT4W0U6</accession>
<comment type="caution">
    <text evidence="1">The sequence shown here is derived from an EMBL/GenBank/DDBJ whole genome shotgun (WGS) entry which is preliminary data.</text>
</comment>
<organism evidence="1 2">
    <name type="scientific">Aliiroseovarius salicola</name>
    <dbReference type="NCBI Taxonomy" id="3009082"/>
    <lineage>
        <taxon>Bacteria</taxon>
        <taxon>Pseudomonadati</taxon>
        <taxon>Pseudomonadota</taxon>
        <taxon>Alphaproteobacteria</taxon>
        <taxon>Rhodobacterales</taxon>
        <taxon>Paracoccaceae</taxon>
        <taxon>Aliiroseovarius</taxon>
    </lineage>
</organism>
<dbReference type="RefSeq" id="WP_271053307.1">
    <property type="nucleotide sequence ID" value="NZ_JAQIIO010000002.1"/>
</dbReference>
<name>A0ABT4W0U6_9RHOB</name>
<proteinExistence type="predicted"/>